<dbReference type="EMBL" id="BX548175">
    <property type="protein sequence ID" value="CAE21412.1"/>
    <property type="molecule type" value="Genomic_DNA"/>
</dbReference>
<keyword evidence="2" id="KW-1185">Reference proteome</keyword>
<dbReference type="SUPFAM" id="SSF53822">
    <property type="entry name" value="Periplasmic binding protein-like I"/>
    <property type="match status" value="1"/>
</dbReference>
<protein>
    <submittedName>
        <fullName evidence="1">Possible Histidine kinase-, DNA gyrase B-, phy</fullName>
    </submittedName>
</protein>
<keyword evidence="1" id="KW-0418">Kinase</keyword>
<dbReference type="KEGG" id="pmt:PMT_1237"/>
<name>Q7TUU6_PROMM</name>
<dbReference type="AlphaFoldDB" id="Q7TUU6"/>
<dbReference type="Proteomes" id="UP000001423">
    <property type="component" value="Chromosome"/>
</dbReference>
<reference evidence="1 2" key="1">
    <citation type="journal article" date="2003" name="Nature">
        <title>Genome divergence in two Prochlorococcus ecotypes reflects oceanic niche differentiation.</title>
        <authorList>
            <person name="Rocap G."/>
            <person name="Larimer F.W."/>
            <person name="Lamerdin J.E."/>
            <person name="Malfatti S."/>
            <person name="Chain P."/>
            <person name="Ahlgren N.A."/>
            <person name="Arellano A."/>
            <person name="Coleman M."/>
            <person name="Hauser L."/>
            <person name="Hess W.R."/>
            <person name="Johnson Z.I."/>
            <person name="Land M.L."/>
            <person name="Lindell D."/>
            <person name="Post A.F."/>
            <person name="Regala W."/>
            <person name="Shah M."/>
            <person name="Shaw S.L."/>
            <person name="Steglich C."/>
            <person name="Sullivan M.B."/>
            <person name="Ting C.S."/>
            <person name="Tolonen A."/>
            <person name="Webb E.A."/>
            <person name="Zinser E.R."/>
            <person name="Chisholm S.W."/>
        </authorList>
    </citation>
    <scope>NUCLEOTIDE SEQUENCE [LARGE SCALE GENOMIC DNA]</scope>
    <source>
        <strain evidence="2">MIT 9313</strain>
    </source>
</reference>
<dbReference type="eggNOG" id="COG0683">
    <property type="taxonomic scope" value="Bacteria"/>
</dbReference>
<sequence>MAPSQAAPSSGSSLAADSIASGSWRQRFFKAPWRSWLMIFASLLGCQAVSASGLLSPSVVVLLPKGSAVEGANEIFLKGFQLGEEKVRGCGLSLASVKLRLLNLDDDPAVALSGNPRLKLVVAPPAADLRAFSALASKRNLSVVLPYQRGASLRSLGELDARSRLWFLVAPVRDDHQAMAQRVMEQGWRRVMVVRDPSELGVAAAKSFIEAFEILGGRVESYEPELVQSVNPDDGERLKRLQQDLVWLGPDALVLASRPSGPLAQALKKAQMDGSLGRGPQHPAWVWLASSDLASDIGPEAWEQLLLKQSSRGPGWQKFSESFEQHWGQAPDLLAAAGFDTARIIALSTISASLASAEGSADPLGWVDAESEPQPLCKALRLRLEGKQVRLEGAASSFALRAGQTPSGTTVFTRVSALGSD</sequence>
<accession>Q7TUU6</accession>
<dbReference type="GO" id="GO:0016301">
    <property type="term" value="F:kinase activity"/>
    <property type="evidence" value="ECO:0007669"/>
    <property type="project" value="UniProtKB-KW"/>
</dbReference>
<evidence type="ECO:0000313" key="2">
    <source>
        <dbReference type="Proteomes" id="UP000001423"/>
    </source>
</evidence>
<dbReference type="Gene3D" id="3.40.50.2300">
    <property type="match status" value="2"/>
</dbReference>
<dbReference type="InterPro" id="IPR028082">
    <property type="entry name" value="Peripla_BP_I"/>
</dbReference>
<gene>
    <name evidence="1" type="ordered locus">PMT_1237</name>
</gene>
<dbReference type="RefSeq" id="WP_011130606.1">
    <property type="nucleotide sequence ID" value="NC_005071.1"/>
</dbReference>
<evidence type="ECO:0000313" key="1">
    <source>
        <dbReference type="EMBL" id="CAE21412.1"/>
    </source>
</evidence>
<organism evidence="1 2">
    <name type="scientific">Prochlorococcus marinus (strain MIT 9313)</name>
    <dbReference type="NCBI Taxonomy" id="74547"/>
    <lineage>
        <taxon>Bacteria</taxon>
        <taxon>Bacillati</taxon>
        <taxon>Cyanobacteriota</taxon>
        <taxon>Cyanophyceae</taxon>
        <taxon>Synechococcales</taxon>
        <taxon>Prochlorococcaceae</taxon>
        <taxon>Prochlorococcus</taxon>
    </lineage>
</organism>
<keyword evidence="1" id="KW-0808">Transferase</keyword>
<proteinExistence type="predicted"/>
<dbReference type="HOGENOM" id="CLU_719364_0_0_3"/>